<dbReference type="RefSeq" id="WP_354145040.1">
    <property type="nucleotide sequence ID" value="NZ_JAZDQV010000008.1"/>
</dbReference>
<comment type="caution">
    <text evidence="2">The sequence shown here is derived from an EMBL/GenBank/DDBJ whole genome shotgun (WGS) entry which is preliminary data.</text>
</comment>
<dbReference type="Proteomes" id="UP001343492">
    <property type="component" value="Unassembled WGS sequence"/>
</dbReference>
<accession>A0ABU7GFQ6</accession>
<evidence type="ECO:0000313" key="2">
    <source>
        <dbReference type="EMBL" id="MEE1877939.1"/>
    </source>
</evidence>
<reference evidence="2 3" key="1">
    <citation type="submission" date="2024-01" db="EMBL/GenBank/DDBJ databases">
        <title>The genome sequence of Erythrobacteraceae sp. strain 1XM1-14.</title>
        <authorList>
            <person name="Liu Y."/>
        </authorList>
    </citation>
    <scope>NUCLEOTIDE SEQUENCE [LARGE SCALE GENOMIC DNA]</scope>
    <source>
        <strain evidence="2 3">1XM1-14</strain>
    </source>
</reference>
<gene>
    <name evidence="2" type="ORF">VRS74_09620</name>
</gene>
<protein>
    <submittedName>
        <fullName evidence="2">Uncharacterized protein</fullName>
    </submittedName>
</protein>
<evidence type="ECO:0000256" key="1">
    <source>
        <dbReference type="SAM" id="Phobius"/>
    </source>
</evidence>
<keyword evidence="1" id="KW-1133">Transmembrane helix</keyword>
<evidence type="ECO:0000313" key="3">
    <source>
        <dbReference type="Proteomes" id="UP001343492"/>
    </source>
</evidence>
<name>A0ABU7GFQ6_9SPHN</name>
<keyword evidence="3" id="KW-1185">Reference proteome</keyword>
<proteinExistence type="predicted"/>
<sequence length="99" mass="10836">MAIALIVYGVFFKFFFKPLQETVENWIDEKVAQRLITFFAALILWLLLMAIAIVSVAFSTGIVLAALFIGISWTEALTGSLIGCVAMTAGMVVGRITNF</sequence>
<keyword evidence="1" id="KW-0472">Membrane</keyword>
<feature type="transmembrane region" description="Helical" evidence="1">
    <location>
        <begin position="77"/>
        <end position="96"/>
    </location>
</feature>
<keyword evidence="1" id="KW-0812">Transmembrane</keyword>
<dbReference type="EMBL" id="JAZDQV010000008">
    <property type="protein sequence ID" value="MEE1877939.1"/>
    <property type="molecule type" value="Genomic_DNA"/>
</dbReference>
<organism evidence="2 3">
    <name type="scientific">Altererythrobacter litoralis</name>
    <dbReference type="NCBI Taxonomy" id="3113904"/>
    <lineage>
        <taxon>Bacteria</taxon>
        <taxon>Pseudomonadati</taxon>
        <taxon>Pseudomonadota</taxon>
        <taxon>Alphaproteobacteria</taxon>
        <taxon>Sphingomonadales</taxon>
        <taxon>Erythrobacteraceae</taxon>
        <taxon>Altererythrobacter</taxon>
    </lineage>
</organism>
<feature type="transmembrane region" description="Helical" evidence="1">
    <location>
        <begin position="38"/>
        <end position="71"/>
    </location>
</feature>